<feature type="transmembrane region" description="Helical" evidence="1">
    <location>
        <begin position="6"/>
        <end position="29"/>
    </location>
</feature>
<dbReference type="Proteomes" id="UP001142462">
    <property type="component" value="Unassembled WGS sequence"/>
</dbReference>
<accession>A0A9W6H345</accession>
<evidence type="ECO:0000313" key="2">
    <source>
        <dbReference type="EMBL" id="GLJ61461.1"/>
    </source>
</evidence>
<proteinExistence type="predicted"/>
<evidence type="ECO:0000256" key="1">
    <source>
        <dbReference type="SAM" id="Phobius"/>
    </source>
</evidence>
<sequence length="83" mass="9298">MTEIQVWVLISVFGATMLGVTTLSASMIWTATHRSLQAVSDSMRALGDRMDARFDAMDTRMEHLDAEVAAIAKRVWEDRGPRD</sequence>
<keyword evidence="1" id="KW-1133">Transmembrane helix</keyword>
<dbReference type="RefSeq" id="WP_271173170.1">
    <property type="nucleotide sequence ID" value="NZ_BSEJ01000006.1"/>
</dbReference>
<dbReference type="Gene3D" id="3.90.20.10">
    <property type="match status" value="1"/>
</dbReference>
<gene>
    <name evidence="2" type="ORF">GCM10017576_15900</name>
</gene>
<dbReference type="AlphaFoldDB" id="A0A9W6H345"/>
<organism evidence="2 3">
    <name type="scientific">Microbacterium barkeri</name>
    <dbReference type="NCBI Taxonomy" id="33917"/>
    <lineage>
        <taxon>Bacteria</taxon>
        <taxon>Bacillati</taxon>
        <taxon>Actinomycetota</taxon>
        <taxon>Actinomycetes</taxon>
        <taxon>Micrococcales</taxon>
        <taxon>Microbacteriaceae</taxon>
        <taxon>Microbacterium</taxon>
    </lineage>
</organism>
<dbReference type="EMBL" id="BSEJ01000006">
    <property type="protein sequence ID" value="GLJ61461.1"/>
    <property type="molecule type" value="Genomic_DNA"/>
</dbReference>
<comment type="caution">
    <text evidence="2">The sequence shown here is derived from an EMBL/GenBank/DDBJ whole genome shotgun (WGS) entry which is preliminary data.</text>
</comment>
<keyword evidence="3" id="KW-1185">Reference proteome</keyword>
<evidence type="ECO:0000313" key="3">
    <source>
        <dbReference type="Proteomes" id="UP001142462"/>
    </source>
</evidence>
<protein>
    <submittedName>
        <fullName evidence="2">Uncharacterized protein</fullName>
    </submittedName>
</protein>
<keyword evidence="1" id="KW-0812">Transmembrane</keyword>
<keyword evidence="1" id="KW-0472">Membrane</keyword>
<name>A0A9W6H345_9MICO</name>
<reference evidence="2" key="2">
    <citation type="submission" date="2023-01" db="EMBL/GenBank/DDBJ databases">
        <authorList>
            <person name="Sun Q."/>
            <person name="Evtushenko L."/>
        </authorList>
    </citation>
    <scope>NUCLEOTIDE SEQUENCE</scope>
    <source>
        <strain evidence="2">VKM Ac-1020</strain>
    </source>
</reference>
<reference evidence="2" key="1">
    <citation type="journal article" date="2014" name="Int. J. Syst. Evol. Microbiol.">
        <title>Complete genome sequence of Corynebacterium casei LMG S-19264T (=DSM 44701T), isolated from a smear-ripened cheese.</title>
        <authorList>
            <consortium name="US DOE Joint Genome Institute (JGI-PGF)"/>
            <person name="Walter F."/>
            <person name="Albersmeier A."/>
            <person name="Kalinowski J."/>
            <person name="Ruckert C."/>
        </authorList>
    </citation>
    <scope>NUCLEOTIDE SEQUENCE</scope>
    <source>
        <strain evidence="2">VKM Ac-1020</strain>
    </source>
</reference>